<organism evidence="1 2">
    <name type="scientific">Streptococcus anginosus</name>
    <dbReference type="NCBI Taxonomy" id="1328"/>
    <lineage>
        <taxon>Bacteria</taxon>
        <taxon>Bacillati</taxon>
        <taxon>Bacillota</taxon>
        <taxon>Bacilli</taxon>
        <taxon>Lactobacillales</taxon>
        <taxon>Streptococcaceae</taxon>
        <taxon>Streptococcus</taxon>
        <taxon>Streptococcus anginosus group</taxon>
    </lineage>
</organism>
<sequence>MAKFKVASDFWDIEKDEYVEKGSVIDVTKKRAEEINTNIGFQVVIEEKATKE</sequence>
<dbReference type="EMBL" id="CABEID010000001">
    <property type="protein sequence ID" value="VTS20619.1"/>
    <property type="molecule type" value="Genomic_DNA"/>
</dbReference>
<protein>
    <submittedName>
        <fullName evidence="1">Uncharacterized protein</fullName>
    </submittedName>
</protein>
<dbReference type="RefSeq" id="WP_181877642.1">
    <property type="nucleotide sequence ID" value="NZ_CABEID010000001.1"/>
</dbReference>
<evidence type="ECO:0000313" key="1">
    <source>
        <dbReference type="EMBL" id="VTS20619.1"/>
    </source>
</evidence>
<dbReference type="AlphaFoldDB" id="A0A4U9Y3P5"/>
<reference evidence="1 2" key="1">
    <citation type="submission" date="2019-05" db="EMBL/GenBank/DDBJ databases">
        <authorList>
            <consortium name="Pathogen Informatics"/>
        </authorList>
    </citation>
    <scope>NUCLEOTIDE SEQUENCE [LARGE SCALE GENOMIC DNA]</scope>
    <source>
        <strain evidence="1 2">NCTC11062</strain>
    </source>
</reference>
<dbReference type="Proteomes" id="UP000403538">
    <property type="component" value="Unassembled WGS sequence"/>
</dbReference>
<name>A0A4U9Y3P5_STRAP</name>
<evidence type="ECO:0000313" key="2">
    <source>
        <dbReference type="Proteomes" id="UP000403538"/>
    </source>
</evidence>
<gene>
    <name evidence="1" type="ORF">NCTC11062_00228</name>
</gene>
<proteinExistence type="predicted"/>
<accession>A0A4U9Y3P5</accession>